<evidence type="ECO:0000259" key="1">
    <source>
        <dbReference type="PROSITE" id="PS50004"/>
    </source>
</evidence>
<dbReference type="SUPFAM" id="SSF49562">
    <property type="entry name" value="C2 domain (Calcium/lipid-binding domain, CaLB)"/>
    <property type="match status" value="1"/>
</dbReference>
<dbReference type="GO" id="GO:0005509">
    <property type="term" value="F:calcium ion binding"/>
    <property type="evidence" value="ECO:0007669"/>
    <property type="project" value="TreeGrafter"/>
</dbReference>
<dbReference type="SMART" id="SM00239">
    <property type="entry name" value="C2"/>
    <property type="match status" value="1"/>
</dbReference>
<dbReference type="Pfam" id="PF00168">
    <property type="entry name" value="C2"/>
    <property type="match status" value="1"/>
</dbReference>
<proteinExistence type="predicted"/>
<dbReference type="PANTHER" id="PTHR10024">
    <property type="entry name" value="SYNAPTOTAGMIN"/>
    <property type="match status" value="1"/>
</dbReference>
<reference evidence="2" key="1">
    <citation type="journal article" date="2023" name="Mol. Biol. Evol.">
        <title>Third-Generation Sequencing Reveals the Adaptive Role of the Epigenome in Three Deep-Sea Polychaetes.</title>
        <authorList>
            <person name="Perez M."/>
            <person name="Aroh O."/>
            <person name="Sun Y."/>
            <person name="Lan Y."/>
            <person name="Juniper S.K."/>
            <person name="Young C.R."/>
            <person name="Angers B."/>
            <person name="Qian P.Y."/>
        </authorList>
    </citation>
    <scope>NUCLEOTIDE SEQUENCE</scope>
    <source>
        <strain evidence="2">R07B-5</strain>
    </source>
</reference>
<comment type="caution">
    <text evidence="2">The sequence shown here is derived from an EMBL/GenBank/DDBJ whole genome shotgun (WGS) entry which is preliminary data.</text>
</comment>
<dbReference type="InterPro" id="IPR035892">
    <property type="entry name" value="C2_domain_sf"/>
</dbReference>
<dbReference type="GO" id="GO:0005544">
    <property type="term" value="F:calcium-dependent phospholipid binding"/>
    <property type="evidence" value="ECO:0007669"/>
    <property type="project" value="TreeGrafter"/>
</dbReference>
<gene>
    <name evidence="2" type="ORF">NP493_546g00002</name>
</gene>
<evidence type="ECO:0000313" key="2">
    <source>
        <dbReference type="EMBL" id="KAK2178334.1"/>
    </source>
</evidence>
<dbReference type="PROSITE" id="PS50004">
    <property type="entry name" value="C2"/>
    <property type="match status" value="1"/>
</dbReference>
<dbReference type="Gene3D" id="2.60.40.150">
    <property type="entry name" value="C2 domain"/>
    <property type="match status" value="1"/>
</dbReference>
<dbReference type="PANTHER" id="PTHR10024:SF234">
    <property type="entry name" value="SYNAPTOTAGMIN-15-RELATED"/>
    <property type="match status" value="1"/>
</dbReference>
<dbReference type="AlphaFoldDB" id="A0AAD9KVV1"/>
<dbReference type="GO" id="GO:0017156">
    <property type="term" value="P:calcium-ion regulated exocytosis"/>
    <property type="evidence" value="ECO:0007669"/>
    <property type="project" value="TreeGrafter"/>
</dbReference>
<name>A0AAD9KVV1_RIDPI</name>
<organism evidence="2 3">
    <name type="scientific">Ridgeia piscesae</name>
    <name type="common">Tubeworm</name>
    <dbReference type="NCBI Taxonomy" id="27915"/>
    <lineage>
        <taxon>Eukaryota</taxon>
        <taxon>Metazoa</taxon>
        <taxon>Spiralia</taxon>
        <taxon>Lophotrochozoa</taxon>
        <taxon>Annelida</taxon>
        <taxon>Polychaeta</taxon>
        <taxon>Sedentaria</taxon>
        <taxon>Canalipalpata</taxon>
        <taxon>Sabellida</taxon>
        <taxon>Siboglinidae</taxon>
        <taxon>Ridgeia</taxon>
    </lineage>
</organism>
<sequence>MCLLRSFIQSTSDRGELQTSLCYNNHMERLTVGVIQGRQFKNFAENYNNADYYVKMCLLQQNKVIKTKKTEVVKRSTNPSFNESFTFKLPVSSLDIASVSLTAIQHMTGLKGSFMFARGKELDHWNEMVANQREQINDWHVLT</sequence>
<dbReference type="InterPro" id="IPR000008">
    <property type="entry name" value="C2_dom"/>
</dbReference>
<protein>
    <recommendedName>
        <fullName evidence="1">C2 domain-containing protein</fullName>
    </recommendedName>
</protein>
<keyword evidence="3" id="KW-1185">Reference proteome</keyword>
<dbReference type="GO" id="GO:0001786">
    <property type="term" value="F:phosphatidylserine binding"/>
    <property type="evidence" value="ECO:0007669"/>
    <property type="project" value="TreeGrafter"/>
</dbReference>
<evidence type="ECO:0000313" key="3">
    <source>
        <dbReference type="Proteomes" id="UP001209878"/>
    </source>
</evidence>
<dbReference type="GO" id="GO:0030276">
    <property type="term" value="F:clathrin binding"/>
    <property type="evidence" value="ECO:0007669"/>
    <property type="project" value="TreeGrafter"/>
</dbReference>
<feature type="domain" description="C2" evidence="1">
    <location>
        <begin position="13"/>
        <end position="140"/>
    </location>
</feature>
<dbReference type="GO" id="GO:0000149">
    <property type="term" value="F:SNARE binding"/>
    <property type="evidence" value="ECO:0007669"/>
    <property type="project" value="TreeGrafter"/>
</dbReference>
<dbReference type="GO" id="GO:0005886">
    <property type="term" value="C:plasma membrane"/>
    <property type="evidence" value="ECO:0007669"/>
    <property type="project" value="TreeGrafter"/>
</dbReference>
<dbReference type="Proteomes" id="UP001209878">
    <property type="component" value="Unassembled WGS sequence"/>
</dbReference>
<dbReference type="EMBL" id="JAODUO010000546">
    <property type="protein sequence ID" value="KAK2178334.1"/>
    <property type="molecule type" value="Genomic_DNA"/>
</dbReference>
<dbReference type="GO" id="GO:0070382">
    <property type="term" value="C:exocytic vesicle"/>
    <property type="evidence" value="ECO:0007669"/>
    <property type="project" value="TreeGrafter"/>
</dbReference>
<accession>A0AAD9KVV1</accession>